<evidence type="ECO:0000259" key="4">
    <source>
        <dbReference type="PROSITE" id="PS50048"/>
    </source>
</evidence>
<dbReference type="PROSITE" id="PS00463">
    <property type="entry name" value="ZN2_CY6_FUNGAL_1"/>
    <property type="match status" value="1"/>
</dbReference>
<feature type="region of interest" description="Disordered" evidence="3">
    <location>
        <begin position="133"/>
        <end position="158"/>
    </location>
</feature>
<evidence type="ECO:0000313" key="5">
    <source>
        <dbReference type="EMBL" id="KAF4126441.1"/>
    </source>
</evidence>
<dbReference type="SMART" id="SM00066">
    <property type="entry name" value="GAL4"/>
    <property type="match status" value="1"/>
</dbReference>
<feature type="compositionally biased region" description="Polar residues" evidence="3">
    <location>
        <begin position="443"/>
        <end position="453"/>
    </location>
</feature>
<dbReference type="GO" id="GO:0008270">
    <property type="term" value="F:zinc ion binding"/>
    <property type="evidence" value="ECO:0007669"/>
    <property type="project" value="InterPro"/>
</dbReference>
<dbReference type="Proteomes" id="UP000749293">
    <property type="component" value="Unassembled WGS sequence"/>
</dbReference>
<dbReference type="InterPro" id="IPR001138">
    <property type="entry name" value="Zn2Cys6_DnaBD"/>
</dbReference>
<feature type="compositionally biased region" description="Polar residues" evidence="3">
    <location>
        <begin position="142"/>
        <end position="153"/>
    </location>
</feature>
<feature type="region of interest" description="Disordered" evidence="3">
    <location>
        <begin position="190"/>
        <end position="227"/>
    </location>
</feature>
<evidence type="ECO:0000256" key="3">
    <source>
        <dbReference type="SAM" id="MobiDB-lite"/>
    </source>
</evidence>
<dbReference type="Gene3D" id="4.10.240.10">
    <property type="entry name" value="Zn(2)-C6 fungal-type DNA-binding domain"/>
    <property type="match status" value="1"/>
</dbReference>
<dbReference type="RefSeq" id="XP_035325093.1">
    <property type="nucleotide sequence ID" value="XM_035462163.1"/>
</dbReference>
<feature type="domain" description="Zn(2)-C6 fungal-type" evidence="4">
    <location>
        <begin position="9"/>
        <end position="37"/>
    </location>
</feature>
<gene>
    <name evidence="5" type="ORF">GMORB2_0177</name>
</gene>
<dbReference type="GO" id="GO:0005634">
    <property type="term" value="C:nucleus"/>
    <property type="evidence" value="ECO:0007669"/>
    <property type="project" value="UniProtKB-SubCell"/>
</dbReference>
<evidence type="ECO:0000256" key="2">
    <source>
        <dbReference type="ARBA" id="ARBA00023242"/>
    </source>
</evidence>
<dbReference type="InterPro" id="IPR021858">
    <property type="entry name" value="Fun_TF"/>
</dbReference>
<name>A0A9P4Z0H2_9HYPO</name>
<dbReference type="Pfam" id="PF00172">
    <property type="entry name" value="Zn_clus"/>
    <property type="match status" value="1"/>
</dbReference>
<dbReference type="GeneID" id="55966407"/>
<dbReference type="SUPFAM" id="SSF57701">
    <property type="entry name" value="Zn2/Cys6 DNA-binding domain"/>
    <property type="match status" value="1"/>
</dbReference>
<keyword evidence="6" id="KW-1185">Reference proteome</keyword>
<keyword evidence="2" id="KW-0539">Nucleus</keyword>
<sequence>MAKTRSLGGCSTCRTSHTKCDEGRPRCAVCDRLGIRCGGYDIRITFSFEHCGALNGSQRQQKNGDGDDSPGSFRRPLFTEAYRRRMSQDVLSAVPPKTTDDVLLLVDSTGARFDAGAPTGKAQELMRGPFGVFRPERGVGGNHQQQRRQSTAKSPSSLSILDILLPDEPGARREFTSTFRDAHLDINGGVEPSHRHHDLPGFLGDLPSPQCSRHSSHSGLGPRDRVEDVTSSSSVCITSPLLGQRLFPSAGHAPADAPSLLHHYQTSVISLFSPLKNQKTPWNILFLPSAMNTLASLTVGMIPNYASLCIFQALLSISAFHKGTLSAEPHARYWKDRANGYLDLAQQTLKTALYEQGLLPKRAKYKETLMALLSMATATVFSGQWKHTRCCLHDAGALIRQRGLAKPQKSRRVRMLHHCYAYLKIMHESTFLEAKGLPEPEQRSQSGTGQEQSPLRARPWDGRLDYRLLMDKPMPLGENDLLLEVPGRWHLTLYPSIFGVPESFLVLLSEALRLGNERHVLLQRPAEANLTWQQYQQRTKVLEKCICHWEATCNPGNSIEGWTLTQSNQALLNNMLLALKHALMIYYYRKVLDVDSTILQAQVEETIDVLLQCEQLDGYMSVDYCSAAFAWAGFVAACEALDAAVQEKFASWLRGCFRRSGIRTFEAALQLAEEIWARRKLDDAGVSWLDIAREKGIYMFFA</sequence>
<dbReference type="GO" id="GO:0000981">
    <property type="term" value="F:DNA-binding transcription factor activity, RNA polymerase II-specific"/>
    <property type="evidence" value="ECO:0007669"/>
    <property type="project" value="InterPro"/>
</dbReference>
<comment type="subcellular location">
    <subcellularLocation>
        <location evidence="1">Nucleus</location>
    </subcellularLocation>
</comment>
<evidence type="ECO:0000256" key="1">
    <source>
        <dbReference type="ARBA" id="ARBA00004123"/>
    </source>
</evidence>
<dbReference type="PANTHER" id="PTHR37534">
    <property type="entry name" value="TRANSCRIPTIONAL ACTIVATOR PROTEIN UGA3"/>
    <property type="match status" value="1"/>
</dbReference>
<dbReference type="CDD" id="cd00067">
    <property type="entry name" value="GAL4"/>
    <property type="match status" value="1"/>
</dbReference>
<protein>
    <submittedName>
        <fullName evidence="5">Pfam:DUF3468</fullName>
    </submittedName>
</protein>
<comment type="caution">
    <text evidence="5">The sequence shown here is derived from an EMBL/GenBank/DDBJ whole genome shotgun (WGS) entry which is preliminary data.</text>
</comment>
<dbReference type="AlphaFoldDB" id="A0A9P4Z0H2"/>
<reference evidence="5" key="1">
    <citation type="submission" date="2020-03" db="EMBL/GenBank/DDBJ databases">
        <title>Site-based positive gene gene selection in Geosmithia morbida across the United States reveals a broad range of putative effectors and factors for local host and environmental adapation.</title>
        <authorList>
            <person name="Onufrak A."/>
            <person name="Murdoch R.W."/>
            <person name="Gazis R."/>
            <person name="Huff M."/>
            <person name="Staton M."/>
            <person name="Klingeman W."/>
            <person name="Hadziabdic D."/>
        </authorList>
    </citation>
    <scope>NUCLEOTIDE SEQUENCE</scope>
    <source>
        <strain evidence="5">1262</strain>
    </source>
</reference>
<dbReference type="PANTHER" id="PTHR37534:SF46">
    <property type="entry name" value="ZN(II)2CYS6 TRANSCRIPTION FACTOR (EUROFUNG)"/>
    <property type="match status" value="1"/>
</dbReference>
<feature type="region of interest" description="Disordered" evidence="3">
    <location>
        <begin position="437"/>
        <end position="457"/>
    </location>
</feature>
<dbReference type="PROSITE" id="PS50048">
    <property type="entry name" value="ZN2_CY6_FUNGAL_2"/>
    <property type="match status" value="1"/>
</dbReference>
<accession>A0A9P4Z0H2</accession>
<organism evidence="5 6">
    <name type="scientific">Geosmithia morbida</name>
    <dbReference type="NCBI Taxonomy" id="1094350"/>
    <lineage>
        <taxon>Eukaryota</taxon>
        <taxon>Fungi</taxon>
        <taxon>Dikarya</taxon>
        <taxon>Ascomycota</taxon>
        <taxon>Pezizomycotina</taxon>
        <taxon>Sordariomycetes</taxon>
        <taxon>Hypocreomycetidae</taxon>
        <taxon>Hypocreales</taxon>
        <taxon>Bionectriaceae</taxon>
        <taxon>Geosmithia</taxon>
    </lineage>
</organism>
<proteinExistence type="predicted"/>
<dbReference type="EMBL" id="JAANYQ010000001">
    <property type="protein sequence ID" value="KAF4126441.1"/>
    <property type="molecule type" value="Genomic_DNA"/>
</dbReference>
<dbReference type="InterPro" id="IPR036864">
    <property type="entry name" value="Zn2-C6_fun-type_DNA-bd_sf"/>
</dbReference>
<evidence type="ECO:0000313" key="6">
    <source>
        <dbReference type="Proteomes" id="UP000749293"/>
    </source>
</evidence>
<feature type="region of interest" description="Disordered" evidence="3">
    <location>
        <begin position="56"/>
        <end position="75"/>
    </location>
</feature>
<dbReference type="OrthoDB" id="5089701at2759"/>
<dbReference type="Pfam" id="PF11951">
    <property type="entry name" value="Fungal_trans_2"/>
    <property type="match status" value="1"/>
</dbReference>